<evidence type="ECO:0000256" key="4">
    <source>
        <dbReference type="ARBA" id="ARBA00022723"/>
    </source>
</evidence>
<dbReference type="InterPro" id="IPR001841">
    <property type="entry name" value="Znf_RING"/>
</dbReference>
<comment type="catalytic activity">
    <reaction evidence="1">
        <text>S-ubiquitinyl-[E2 ubiquitin-conjugating enzyme]-L-cysteine + [acceptor protein]-L-lysine = [E2 ubiquitin-conjugating enzyme]-L-cysteine + N(6)-ubiquitinyl-[acceptor protein]-L-lysine.</text>
        <dbReference type="EC" id="2.3.2.27"/>
    </reaction>
</comment>
<evidence type="ECO:0000256" key="5">
    <source>
        <dbReference type="ARBA" id="ARBA00022771"/>
    </source>
</evidence>
<evidence type="ECO:0000259" key="10">
    <source>
        <dbReference type="PROSITE" id="PS50089"/>
    </source>
</evidence>
<dbReference type="Proteomes" id="UP000239899">
    <property type="component" value="Unassembled WGS sequence"/>
</dbReference>
<sequence length="362" mass="37887">MTLALEPSAHDFSALQAQLGKKQSFLAATQALAAALSSPAALQDAAARAAVARCFAVLRARYTSHAFWLEGRQLFRAALTAAAAQGDTAFQQQLQEYIRVANAFLEEEEDEDAAAASGAAAAAGVPPPLAAAAPGGRSGSGFLFEGQLSGAEPPPRQPDLMSLLGSASGHQLAAAQAAAAAAAQQQQQDGGGAGGGTGGGEQDQEQQAAAAAGPPPEVLEAMERELDAIAVQIMEETGQQAVPSRAPPASKKVVASLPKETLTEERLQELGGPDVRCPVCMEDLAVGDEVQVMPCNAADGKHVFHPPCLAPWLAENNSCPTCRHELPTDDHQYERRKEREREEAEERRGAENAVSHNEFLYI</sequence>
<dbReference type="GO" id="GO:0005737">
    <property type="term" value="C:cytoplasm"/>
    <property type="evidence" value="ECO:0007669"/>
    <property type="project" value="TreeGrafter"/>
</dbReference>
<feature type="region of interest" description="Disordered" evidence="9">
    <location>
        <begin position="141"/>
        <end position="163"/>
    </location>
</feature>
<dbReference type="InterPro" id="IPR013083">
    <property type="entry name" value="Znf_RING/FYVE/PHD"/>
</dbReference>
<evidence type="ECO:0000256" key="3">
    <source>
        <dbReference type="ARBA" id="ARBA00022679"/>
    </source>
</evidence>
<feature type="compositionally biased region" description="Low complexity" evidence="9">
    <location>
        <begin position="178"/>
        <end position="188"/>
    </location>
</feature>
<feature type="region of interest" description="Disordered" evidence="9">
    <location>
        <begin position="325"/>
        <end position="356"/>
    </location>
</feature>
<keyword evidence="4" id="KW-0479">Metal-binding</keyword>
<evidence type="ECO:0000256" key="2">
    <source>
        <dbReference type="ARBA" id="ARBA00012483"/>
    </source>
</evidence>
<protein>
    <recommendedName>
        <fullName evidence="2">RING-type E3 ubiquitin transferase</fullName>
        <ecNumber evidence="2">2.3.2.27</ecNumber>
    </recommendedName>
</protein>
<keyword evidence="7" id="KW-0862">Zinc</keyword>
<evidence type="ECO:0000313" key="12">
    <source>
        <dbReference type="Proteomes" id="UP000239899"/>
    </source>
</evidence>
<dbReference type="AlphaFoldDB" id="A0A2P6TX47"/>
<dbReference type="PANTHER" id="PTHR15710">
    <property type="entry name" value="E3 UBIQUITIN-PROTEIN LIGASE PRAJA"/>
    <property type="match status" value="1"/>
</dbReference>
<dbReference type="SMART" id="SM00184">
    <property type="entry name" value="RING"/>
    <property type="match status" value="1"/>
</dbReference>
<evidence type="ECO:0000256" key="7">
    <source>
        <dbReference type="ARBA" id="ARBA00022833"/>
    </source>
</evidence>
<dbReference type="Pfam" id="PF13639">
    <property type="entry name" value="zf-RING_2"/>
    <property type="match status" value="1"/>
</dbReference>
<keyword evidence="3" id="KW-0808">Transferase</keyword>
<evidence type="ECO:0000313" key="11">
    <source>
        <dbReference type="EMBL" id="PRW58632.1"/>
    </source>
</evidence>
<dbReference type="Gene3D" id="3.30.40.10">
    <property type="entry name" value="Zinc/RING finger domain, C3HC4 (zinc finger)"/>
    <property type="match status" value="1"/>
</dbReference>
<keyword evidence="5 8" id="KW-0863">Zinc-finger</keyword>
<dbReference type="PANTHER" id="PTHR15710:SF4">
    <property type="entry name" value="E3 UBIQUITIN-PROTEIN LIGASE AIP2"/>
    <property type="match status" value="1"/>
</dbReference>
<accession>A0A2P6TX47</accession>
<comment type="caution">
    <text evidence="11">The sequence shown here is derived from an EMBL/GenBank/DDBJ whole genome shotgun (WGS) entry which is preliminary data.</text>
</comment>
<keyword evidence="12" id="KW-1185">Reference proteome</keyword>
<feature type="compositionally biased region" description="Basic and acidic residues" evidence="9">
    <location>
        <begin position="325"/>
        <end position="350"/>
    </location>
</feature>
<evidence type="ECO:0000256" key="9">
    <source>
        <dbReference type="SAM" id="MobiDB-lite"/>
    </source>
</evidence>
<gene>
    <name evidence="11" type="ORF">C2E21_2845</name>
</gene>
<dbReference type="SUPFAM" id="SSF57850">
    <property type="entry name" value="RING/U-box"/>
    <property type="match status" value="1"/>
</dbReference>
<name>A0A2P6TX47_CHLSO</name>
<dbReference type="FunFam" id="3.30.40.10:FF:000127">
    <property type="entry name" value="E3 ubiquitin-protein ligase RNF181"/>
    <property type="match status" value="1"/>
</dbReference>
<feature type="region of interest" description="Disordered" evidence="9">
    <location>
        <begin position="178"/>
        <end position="215"/>
    </location>
</feature>
<keyword evidence="6" id="KW-0833">Ubl conjugation pathway</keyword>
<dbReference type="PROSITE" id="PS50089">
    <property type="entry name" value="ZF_RING_2"/>
    <property type="match status" value="1"/>
</dbReference>
<evidence type="ECO:0000256" key="8">
    <source>
        <dbReference type="PROSITE-ProRule" id="PRU00175"/>
    </source>
</evidence>
<dbReference type="GO" id="GO:0016874">
    <property type="term" value="F:ligase activity"/>
    <property type="evidence" value="ECO:0007669"/>
    <property type="project" value="UniProtKB-KW"/>
</dbReference>
<reference evidence="11 12" key="1">
    <citation type="journal article" date="2018" name="Plant J.">
        <title>Genome sequences of Chlorella sorokiniana UTEX 1602 and Micractinium conductrix SAG 241.80: implications to maltose excretion by a green alga.</title>
        <authorList>
            <person name="Arriola M.B."/>
            <person name="Velmurugan N."/>
            <person name="Zhang Y."/>
            <person name="Plunkett M.H."/>
            <person name="Hondzo H."/>
            <person name="Barney B.M."/>
        </authorList>
    </citation>
    <scope>NUCLEOTIDE SEQUENCE [LARGE SCALE GENOMIC DNA]</scope>
    <source>
        <strain evidence="12">UTEX 1602</strain>
    </source>
</reference>
<dbReference type="GO" id="GO:0016567">
    <property type="term" value="P:protein ubiquitination"/>
    <property type="evidence" value="ECO:0007669"/>
    <property type="project" value="TreeGrafter"/>
</dbReference>
<proteinExistence type="predicted"/>
<dbReference type="EC" id="2.3.2.27" evidence="2"/>
<feature type="compositionally biased region" description="Gly residues" evidence="9">
    <location>
        <begin position="189"/>
        <end position="201"/>
    </location>
</feature>
<feature type="domain" description="RING-type" evidence="10">
    <location>
        <begin position="277"/>
        <end position="323"/>
    </location>
</feature>
<evidence type="ECO:0000256" key="1">
    <source>
        <dbReference type="ARBA" id="ARBA00000900"/>
    </source>
</evidence>
<organism evidence="11 12">
    <name type="scientific">Chlorella sorokiniana</name>
    <name type="common">Freshwater green alga</name>
    <dbReference type="NCBI Taxonomy" id="3076"/>
    <lineage>
        <taxon>Eukaryota</taxon>
        <taxon>Viridiplantae</taxon>
        <taxon>Chlorophyta</taxon>
        <taxon>core chlorophytes</taxon>
        <taxon>Trebouxiophyceae</taxon>
        <taxon>Chlorellales</taxon>
        <taxon>Chlorellaceae</taxon>
        <taxon>Chlorella clade</taxon>
        <taxon>Chlorella</taxon>
    </lineage>
</organism>
<dbReference type="STRING" id="3076.A0A2P6TX47"/>
<dbReference type="EMBL" id="LHPG02000005">
    <property type="protein sequence ID" value="PRW58632.1"/>
    <property type="molecule type" value="Genomic_DNA"/>
</dbReference>
<dbReference type="GO" id="GO:0008270">
    <property type="term" value="F:zinc ion binding"/>
    <property type="evidence" value="ECO:0007669"/>
    <property type="project" value="UniProtKB-KW"/>
</dbReference>
<dbReference type="GO" id="GO:0061630">
    <property type="term" value="F:ubiquitin protein ligase activity"/>
    <property type="evidence" value="ECO:0007669"/>
    <property type="project" value="UniProtKB-EC"/>
</dbReference>
<evidence type="ECO:0000256" key="6">
    <source>
        <dbReference type="ARBA" id="ARBA00022786"/>
    </source>
</evidence>
<dbReference type="OrthoDB" id="515079at2759"/>